<dbReference type="EC" id="2.4.1.187" evidence="3"/>
<reference evidence="3 4" key="1">
    <citation type="submission" date="2019-02" db="EMBL/GenBank/DDBJ databases">
        <title>Deep-cultivation of Planctomycetes and their phenomic and genomic characterization uncovers novel biology.</title>
        <authorList>
            <person name="Wiegand S."/>
            <person name="Jogler M."/>
            <person name="Boedeker C."/>
            <person name="Pinto D."/>
            <person name="Vollmers J."/>
            <person name="Rivas-Marin E."/>
            <person name="Kohn T."/>
            <person name="Peeters S.H."/>
            <person name="Heuer A."/>
            <person name="Rast P."/>
            <person name="Oberbeckmann S."/>
            <person name="Bunk B."/>
            <person name="Jeske O."/>
            <person name="Meyerdierks A."/>
            <person name="Storesund J.E."/>
            <person name="Kallscheuer N."/>
            <person name="Luecker S."/>
            <person name="Lage O.M."/>
            <person name="Pohl T."/>
            <person name="Merkel B.J."/>
            <person name="Hornburger P."/>
            <person name="Mueller R.-W."/>
            <person name="Bruemmer F."/>
            <person name="Labrenz M."/>
            <person name="Spormann A.M."/>
            <person name="Op den Camp H."/>
            <person name="Overmann J."/>
            <person name="Amann R."/>
            <person name="Jetten M.S.M."/>
            <person name="Mascher T."/>
            <person name="Medema M.H."/>
            <person name="Devos D.P."/>
            <person name="Kaster A.-K."/>
            <person name="Ovreas L."/>
            <person name="Rohde M."/>
            <person name="Galperin M.Y."/>
            <person name="Jogler C."/>
        </authorList>
    </citation>
    <scope>NUCLEOTIDE SEQUENCE [LARGE SCALE GENOMIC DNA]</scope>
    <source>
        <strain evidence="3 4">HG15A2</strain>
    </source>
</reference>
<evidence type="ECO:0000313" key="4">
    <source>
        <dbReference type="Proteomes" id="UP000319852"/>
    </source>
</evidence>
<name>A0A517MVU4_9BACT</name>
<sequence length="268" mass="30202">MIDQGKHNILGVDVSVVDYAGAVNRIVEAAYKRQPLAVSALAVHGVMTGVADPEHRYRLNQFDLVCPDGQPVRWALKGLHGVGLADRVYGPQLMLETCEAAAEKGLPIFLFGGSDKLLDKLQSNLLTKFPELRIAGRRASKFRKLNSQEWDELVDEVRESEATILFVGLGCPRQEVFTYEIRDAVSIPTLAVGAAFNFHAGDLPQAPPKMQRLGLEWLYRLIQEPKRLWRRYLLLNPAYVSLLALQKLRLYRVRRDDLQPPESQILYG</sequence>
<evidence type="ECO:0000313" key="3">
    <source>
        <dbReference type="EMBL" id="QDS99001.1"/>
    </source>
</evidence>
<dbReference type="Proteomes" id="UP000319852">
    <property type="component" value="Chromosome"/>
</dbReference>
<proteinExistence type="predicted"/>
<gene>
    <name evidence="3" type="primary">tagA_1</name>
    <name evidence="3" type="ORF">HG15A2_22900</name>
</gene>
<protein>
    <submittedName>
        <fullName evidence="3">N-acetylmannosaminyltransferase</fullName>
        <ecNumber evidence="3">2.4.1.187</ecNumber>
    </submittedName>
</protein>
<dbReference type="InterPro" id="IPR004629">
    <property type="entry name" value="WecG_TagA_CpsF"/>
</dbReference>
<dbReference type="CDD" id="cd06533">
    <property type="entry name" value="Glyco_transf_WecG_TagA"/>
    <property type="match status" value="1"/>
</dbReference>
<dbReference type="GO" id="GO:0047244">
    <property type="term" value="F:N-acetylglucosaminyldiphosphoundecaprenol N-acetyl-beta-D-mannosaminyltransferase activity"/>
    <property type="evidence" value="ECO:0007669"/>
    <property type="project" value="UniProtKB-EC"/>
</dbReference>
<organism evidence="3 4">
    <name type="scientific">Adhaeretor mobilis</name>
    <dbReference type="NCBI Taxonomy" id="1930276"/>
    <lineage>
        <taxon>Bacteria</taxon>
        <taxon>Pseudomonadati</taxon>
        <taxon>Planctomycetota</taxon>
        <taxon>Planctomycetia</taxon>
        <taxon>Pirellulales</taxon>
        <taxon>Lacipirellulaceae</taxon>
        <taxon>Adhaeretor</taxon>
    </lineage>
</organism>
<keyword evidence="4" id="KW-1185">Reference proteome</keyword>
<dbReference type="PANTHER" id="PTHR34136:SF1">
    <property type="entry name" value="UDP-N-ACETYL-D-MANNOSAMINURONIC ACID TRANSFERASE"/>
    <property type="match status" value="1"/>
</dbReference>
<evidence type="ECO:0000256" key="2">
    <source>
        <dbReference type="ARBA" id="ARBA00022679"/>
    </source>
</evidence>
<dbReference type="PANTHER" id="PTHR34136">
    <property type="match status" value="1"/>
</dbReference>
<accession>A0A517MVU4</accession>
<dbReference type="KEGG" id="amob:HG15A2_22900"/>
<dbReference type="EMBL" id="CP036263">
    <property type="protein sequence ID" value="QDS99001.1"/>
    <property type="molecule type" value="Genomic_DNA"/>
</dbReference>
<dbReference type="Pfam" id="PF03808">
    <property type="entry name" value="Glyco_tran_WecG"/>
    <property type="match status" value="1"/>
</dbReference>
<dbReference type="AlphaFoldDB" id="A0A517MVU4"/>
<keyword evidence="1 3" id="KW-0328">Glycosyltransferase</keyword>
<dbReference type="OrthoDB" id="9771846at2"/>
<evidence type="ECO:0000256" key="1">
    <source>
        <dbReference type="ARBA" id="ARBA00022676"/>
    </source>
</evidence>
<keyword evidence="2 3" id="KW-0808">Transferase</keyword>
<dbReference type="RefSeq" id="WP_145060289.1">
    <property type="nucleotide sequence ID" value="NZ_CP036263.1"/>
</dbReference>
<dbReference type="NCBIfam" id="TIGR00696">
    <property type="entry name" value="wecG_tagA_cpsF"/>
    <property type="match status" value="1"/>
</dbReference>